<feature type="region of interest" description="Disordered" evidence="1">
    <location>
        <begin position="1"/>
        <end position="25"/>
    </location>
</feature>
<sequence>MATNKRMPAKQLKAHIQKQSATNKF</sequence>
<name>A0A2P2NMG7_RHIMU</name>
<accession>A0A2P2NMG7</accession>
<reference evidence="2" key="1">
    <citation type="submission" date="2018-02" db="EMBL/GenBank/DDBJ databases">
        <title>Rhizophora mucronata_Transcriptome.</title>
        <authorList>
            <person name="Meera S.P."/>
            <person name="Sreeshan A."/>
            <person name="Augustine A."/>
        </authorList>
    </citation>
    <scope>NUCLEOTIDE SEQUENCE</scope>
    <source>
        <tissue evidence="2">Leaf</tissue>
    </source>
</reference>
<protein>
    <submittedName>
        <fullName evidence="2">Uncharacterized protein</fullName>
    </submittedName>
</protein>
<evidence type="ECO:0000313" key="2">
    <source>
        <dbReference type="EMBL" id="MBX43692.1"/>
    </source>
</evidence>
<dbReference type="EMBL" id="GGEC01063208">
    <property type="protein sequence ID" value="MBX43692.1"/>
    <property type="molecule type" value="Transcribed_RNA"/>
</dbReference>
<proteinExistence type="predicted"/>
<dbReference type="AlphaFoldDB" id="A0A2P2NMG7"/>
<organism evidence="2">
    <name type="scientific">Rhizophora mucronata</name>
    <name type="common">Asiatic mangrove</name>
    <dbReference type="NCBI Taxonomy" id="61149"/>
    <lineage>
        <taxon>Eukaryota</taxon>
        <taxon>Viridiplantae</taxon>
        <taxon>Streptophyta</taxon>
        <taxon>Embryophyta</taxon>
        <taxon>Tracheophyta</taxon>
        <taxon>Spermatophyta</taxon>
        <taxon>Magnoliopsida</taxon>
        <taxon>eudicotyledons</taxon>
        <taxon>Gunneridae</taxon>
        <taxon>Pentapetalae</taxon>
        <taxon>rosids</taxon>
        <taxon>fabids</taxon>
        <taxon>Malpighiales</taxon>
        <taxon>Rhizophoraceae</taxon>
        <taxon>Rhizophora</taxon>
    </lineage>
</organism>
<evidence type="ECO:0000256" key="1">
    <source>
        <dbReference type="SAM" id="MobiDB-lite"/>
    </source>
</evidence>